<feature type="active site" description="Proton donor" evidence="6">
    <location>
        <position position="118"/>
    </location>
</feature>
<dbReference type="InterPro" id="IPR002376">
    <property type="entry name" value="Formyl_transf_N"/>
</dbReference>
<dbReference type="AlphaFoldDB" id="A0A1F6C335"/>
<evidence type="ECO:0000256" key="1">
    <source>
        <dbReference type="ARBA" id="ARBA00005054"/>
    </source>
</evidence>
<keyword evidence="3 6" id="KW-0658">Purine biosynthesis</keyword>
<evidence type="ECO:0000313" key="9">
    <source>
        <dbReference type="Proteomes" id="UP000178606"/>
    </source>
</evidence>
<dbReference type="EMBL" id="MFKF01000434">
    <property type="protein sequence ID" value="OGG43452.1"/>
    <property type="molecule type" value="Genomic_DNA"/>
</dbReference>
<dbReference type="GO" id="GO:0005737">
    <property type="term" value="C:cytoplasm"/>
    <property type="evidence" value="ECO:0007669"/>
    <property type="project" value="TreeGrafter"/>
</dbReference>
<evidence type="ECO:0000256" key="4">
    <source>
        <dbReference type="ARBA" id="ARBA00038440"/>
    </source>
</evidence>
<proteinExistence type="inferred from homology"/>
<dbReference type="InterPro" id="IPR001555">
    <property type="entry name" value="GART_AS"/>
</dbReference>
<evidence type="ECO:0000256" key="3">
    <source>
        <dbReference type="ARBA" id="ARBA00022755"/>
    </source>
</evidence>
<feature type="binding site" evidence="6">
    <location>
        <position position="116"/>
    </location>
    <ligand>
        <name>(6R)-10-formyltetrahydrofolate</name>
        <dbReference type="ChEBI" id="CHEBI:195366"/>
    </ligand>
</feature>
<dbReference type="UniPathway" id="UPA00074">
    <property type="reaction ID" value="UER00126"/>
</dbReference>
<comment type="caution">
    <text evidence="6">Lacks conserved residue(s) required for the propagation of feature annotation.</text>
</comment>
<comment type="pathway">
    <text evidence="1 6">Purine metabolism; IMP biosynthesis via de novo pathway; N(2)-formyl-N(1)-(5-phospho-D-ribosyl)glycinamide from N(1)-(5-phospho-D-ribosyl)glycinamide (10-formyl THF route): step 1/1.</text>
</comment>
<sequence length="216" mass="23384">MKDHLNPGPRVRLGVLASGGGTNLQAILDRIRGGSLHAEVGVVISNNSQAGALGRARALQVPALHIGSREFPDPADLDEAVLRALREQGVELVALAGYMKRLGPRVLGAYPNRILNIHPALLPAFGGQGMYGMRVHEAVVVSGVKLTGVTVHFVDEVYDHGPIIAQRAVPVEDDDTPESLFERVLGVEHALYPEVLQWFAEGRVRVEGRRVYVEKT</sequence>
<evidence type="ECO:0000313" key="8">
    <source>
        <dbReference type="EMBL" id="OGG43452.1"/>
    </source>
</evidence>
<evidence type="ECO:0000259" key="7">
    <source>
        <dbReference type="Pfam" id="PF00551"/>
    </source>
</evidence>
<dbReference type="EC" id="2.1.2.2" evidence="6"/>
<dbReference type="SUPFAM" id="SSF53328">
    <property type="entry name" value="Formyltransferase"/>
    <property type="match status" value="1"/>
</dbReference>
<dbReference type="NCBIfam" id="TIGR00639">
    <property type="entry name" value="PurN"/>
    <property type="match status" value="1"/>
</dbReference>
<dbReference type="InterPro" id="IPR004607">
    <property type="entry name" value="GART"/>
</dbReference>
<dbReference type="PANTHER" id="PTHR43369">
    <property type="entry name" value="PHOSPHORIBOSYLGLYCINAMIDE FORMYLTRANSFERASE"/>
    <property type="match status" value="1"/>
</dbReference>
<feature type="site" description="Raises pKa of active site His" evidence="6">
    <location>
        <position position="159"/>
    </location>
</feature>
<dbReference type="Proteomes" id="UP000178606">
    <property type="component" value="Unassembled WGS sequence"/>
</dbReference>
<dbReference type="HAMAP" id="MF_01930">
    <property type="entry name" value="PurN"/>
    <property type="match status" value="1"/>
</dbReference>
<dbReference type="CDD" id="cd08645">
    <property type="entry name" value="FMT_core_GART"/>
    <property type="match status" value="1"/>
</dbReference>
<accession>A0A1F6C335</accession>
<dbReference type="GO" id="GO:0006189">
    <property type="term" value="P:'de novo' IMP biosynthetic process"/>
    <property type="evidence" value="ECO:0007669"/>
    <property type="project" value="UniProtKB-UniRule"/>
</dbReference>
<dbReference type="InterPro" id="IPR036477">
    <property type="entry name" value="Formyl_transf_N_sf"/>
</dbReference>
<evidence type="ECO:0000256" key="6">
    <source>
        <dbReference type="HAMAP-Rule" id="MF_01930"/>
    </source>
</evidence>
<reference evidence="8 9" key="1">
    <citation type="journal article" date="2016" name="Nat. Commun.">
        <title>Thousands of microbial genomes shed light on interconnected biogeochemical processes in an aquifer system.</title>
        <authorList>
            <person name="Anantharaman K."/>
            <person name="Brown C.T."/>
            <person name="Hug L.A."/>
            <person name="Sharon I."/>
            <person name="Castelle C.J."/>
            <person name="Probst A.J."/>
            <person name="Thomas B.C."/>
            <person name="Singh A."/>
            <person name="Wilkins M.J."/>
            <person name="Karaoz U."/>
            <person name="Brodie E.L."/>
            <person name="Williams K.H."/>
            <person name="Hubbard S.S."/>
            <person name="Banfield J.F."/>
        </authorList>
    </citation>
    <scope>NUCLEOTIDE SEQUENCE [LARGE SCALE GENOMIC DNA]</scope>
    <source>
        <strain evidence="9">RIFCSPLOWO2_12_FULL_64_10</strain>
    </source>
</reference>
<name>A0A1F6C335_HANXR</name>
<protein>
    <recommendedName>
        <fullName evidence="6">Phosphoribosylglycinamide formyltransferase</fullName>
        <ecNumber evidence="6">2.1.2.2</ecNumber>
    </recommendedName>
    <alternativeName>
        <fullName evidence="6">5'-phosphoribosylglycinamide transformylase</fullName>
    </alternativeName>
    <alternativeName>
        <fullName evidence="6">GAR transformylase</fullName>
        <shortName evidence="6">GART</shortName>
    </alternativeName>
</protein>
<dbReference type="GO" id="GO:0004644">
    <property type="term" value="F:phosphoribosylglycinamide formyltransferase activity"/>
    <property type="evidence" value="ECO:0007669"/>
    <property type="project" value="UniProtKB-UniRule"/>
</dbReference>
<feature type="binding site" evidence="6">
    <location>
        <position position="69"/>
    </location>
    <ligand>
        <name>(6R)-10-formyltetrahydrofolate</name>
        <dbReference type="ChEBI" id="CHEBI:195366"/>
    </ligand>
</feature>
<comment type="caution">
    <text evidence="8">The sequence shown here is derived from an EMBL/GenBank/DDBJ whole genome shotgun (WGS) entry which is preliminary data.</text>
</comment>
<dbReference type="PANTHER" id="PTHR43369:SF2">
    <property type="entry name" value="PHOSPHORIBOSYLGLYCINAMIDE FORMYLTRANSFERASE"/>
    <property type="match status" value="1"/>
</dbReference>
<feature type="binding site" evidence="6">
    <location>
        <begin position="21"/>
        <end position="23"/>
    </location>
    <ligand>
        <name>N(1)-(5-phospho-beta-D-ribosyl)glycinamide</name>
        <dbReference type="ChEBI" id="CHEBI:143788"/>
    </ligand>
</feature>
<evidence type="ECO:0000256" key="2">
    <source>
        <dbReference type="ARBA" id="ARBA00022679"/>
    </source>
</evidence>
<comment type="catalytic activity">
    <reaction evidence="5 6">
        <text>N(1)-(5-phospho-beta-D-ribosyl)glycinamide + (6R)-10-formyltetrahydrofolate = N(2)-formyl-N(1)-(5-phospho-beta-D-ribosyl)glycinamide + (6S)-5,6,7,8-tetrahydrofolate + H(+)</text>
        <dbReference type="Rhea" id="RHEA:15053"/>
        <dbReference type="ChEBI" id="CHEBI:15378"/>
        <dbReference type="ChEBI" id="CHEBI:57453"/>
        <dbReference type="ChEBI" id="CHEBI:143788"/>
        <dbReference type="ChEBI" id="CHEBI:147286"/>
        <dbReference type="ChEBI" id="CHEBI:195366"/>
        <dbReference type="EC" id="2.1.2.2"/>
    </reaction>
</comment>
<comment type="similarity">
    <text evidence="4 6">Belongs to the GART family.</text>
</comment>
<comment type="function">
    <text evidence="6">Catalyzes the transfer of a formyl group from 10-formyltetrahydrofolate to 5-phospho-ribosyl-glycinamide (GAR), producing 5-phospho-ribosyl-N-formylglycinamide (FGAR) and tetrahydrofolate.</text>
</comment>
<organism evidence="8 9">
    <name type="scientific">Handelsmanbacteria sp. (strain RIFCSPLOWO2_12_FULL_64_10)</name>
    <dbReference type="NCBI Taxonomy" id="1817868"/>
    <lineage>
        <taxon>Bacteria</taxon>
        <taxon>Candidatus Handelsmaniibacteriota</taxon>
    </lineage>
</organism>
<keyword evidence="2 6" id="KW-0808">Transferase</keyword>
<dbReference type="Pfam" id="PF00551">
    <property type="entry name" value="Formyl_trans_N"/>
    <property type="match status" value="1"/>
</dbReference>
<evidence type="ECO:0000256" key="5">
    <source>
        <dbReference type="ARBA" id="ARBA00047664"/>
    </source>
</evidence>
<dbReference type="Gene3D" id="3.40.50.170">
    <property type="entry name" value="Formyl transferase, N-terminal domain"/>
    <property type="match status" value="1"/>
</dbReference>
<gene>
    <name evidence="6" type="primary">purN</name>
    <name evidence="8" type="ORF">A3F84_02375</name>
</gene>
<feature type="domain" description="Formyl transferase N-terminal" evidence="7">
    <location>
        <begin position="12"/>
        <end position="196"/>
    </location>
</feature>
<dbReference type="PROSITE" id="PS00373">
    <property type="entry name" value="GART"/>
    <property type="match status" value="1"/>
</dbReference>